<organism evidence="1">
    <name type="scientific">Anopheles funestus</name>
    <name type="common">African malaria mosquito</name>
    <dbReference type="NCBI Taxonomy" id="62324"/>
    <lineage>
        <taxon>Eukaryota</taxon>
        <taxon>Metazoa</taxon>
        <taxon>Ecdysozoa</taxon>
        <taxon>Arthropoda</taxon>
        <taxon>Hexapoda</taxon>
        <taxon>Insecta</taxon>
        <taxon>Pterygota</taxon>
        <taxon>Neoptera</taxon>
        <taxon>Endopterygota</taxon>
        <taxon>Diptera</taxon>
        <taxon>Nematocera</taxon>
        <taxon>Culicoidea</taxon>
        <taxon>Culicidae</taxon>
        <taxon>Anophelinae</taxon>
        <taxon>Anopheles</taxon>
    </lineage>
</organism>
<name>A0A182S1I8_ANOFN</name>
<dbReference type="EnsemblMetazoa" id="AFUN014344-RB">
    <property type="protein sequence ID" value="AFUN014344-PB"/>
    <property type="gene ID" value="AFUN014344"/>
</dbReference>
<dbReference type="AlphaFoldDB" id="A0A182S1I8"/>
<sequence>MRKASDSICTPQSLLNYCYTHCLFTFCRLMLSNVATRYNRRCSVRSLKFAHPPKIRVANNNIFTQKNGFPRRYRGMAKNECALKHTQAYRTATHSKLQRSMSMQSAIRNNIPPFGALGSDRETGPRYATPQSSHSCVSTGRLAFVRRFDFDRVVVAGSSSSKSQEL</sequence>
<dbReference type="VEuPathDB" id="VectorBase:AFUN014344"/>
<accession>A0A182S1I8</accession>
<dbReference type="EnsemblMetazoa" id="AFUN014344-RA">
    <property type="protein sequence ID" value="AFUN014344-PA"/>
    <property type="gene ID" value="AFUN014344"/>
</dbReference>
<reference evidence="1" key="1">
    <citation type="submission" date="2020-05" db="UniProtKB">
        <authorList>
            <consortium name="EnsemblMetazoa"/>
        </authorList>
    </citation>
    <scope>IDENTIFICATION</scope>
    <source>
        <strain evidence="1">FUMOZ</strain>
    </source>
</reference>
<protein>
    <submittedName>
        <fullName evidence="1">Uncharacterized protein</fullName>
    </submittedName>
</protein>
<proteinExistence type="predicted"/>
<evidence type="ECO:0000313" key="1">
    <source>
        <dbReference type="EnsemblMetazoa" id="AFUN014344-PA"/>
    </source>
</evidence>